<dbReference type="RefSeq" id="WP_090647883.1">
    <property type="nucleotide sequence ID" value="NZ_CBCRYE010000001.1"/>
</dbReference>
<sequence>MSLIDRLRRLPYLPLLAALMILRLITAGSAGLVPDETYYWLWAQHPAFGYYDHPPMVAWCIGTFTGLSDAALLVRLPFVLSFAVLSWLIHDTGKTLFNETVARRALLWLNACLLLSIGSVVATPDPPSVLMWAGGLWALAKLQATGKGHWWLVFGLFAGLGVEAKYTNFFLGLGVLAWFLLDKPARKWLLTPWPWLGGVVALVAMAPNLMWNAQHHWITFAKQFGRIEGAHLTTQYLLEFLISQPLLLNPLIFVFVVLGVRAWWKNRDSSSLALLVALPLPLLAYMLVHVFHDRIQGNWPAPIFPGLVLLAAVAADGGKFGWARKWAAPLGIGLSALALIVMALGNVLPQQSGTAALGLGWKKLTFDIASKQAETDAKWIATTDYNTQSELSYHGQFQWYGGVYPMSERDRYDWPQPAMTDRALIVVNASHTPDLARCFTDLHDVGTVSRLKKLGKKSDFRLYTGLLKSADCEVDQEK</sequence>
<evidence type="ECO:0000256" key="6">
    <source>
        <dbReference type="ARBA" id="ARBA00022989"/>
    </source>
</evidence>
<dbReference type="InterPro" id="IPR038731">
    <property type="entry name" value="RgtA/B/C-like"/>
</dbReference>
<feature type="transmembrane region" description="Helical" evidence="8">
    <location>
        <begin position="246"/>
        <end position="264"/>
    </location>
</feature>
<name>A0A1G4RZK7_9CAUL</name>
<feature type="transmembrane region" description="Helical" evidence="8">
    <location>
        <begin position="12"/>
        <end position="33"/>
    </location>
</feature>
<feature type="transmembrane region" description="Helical" evidence="8">
    <location>
        <begin position="56"/>
        <end position="89"/>
    </location>
</feature>
<feature type="transmembrane region" description="Helical" evidence="8">
    <location>
        <begin position="150"/>
        <end position="181"/>
    </location>
</feature>
<evidence type="ECO:0000256" key="1">
    <source>
        <dbReference type="ARBA" id="ARBA00004651"/>
    </source>
</evidence>
<reference evidence="11" key="1">
    <citation type="submission" date="2016-10" db="EMBL/GenBank/DDBJ databases">
        <authorList>
            <person name="Varghese N."/>
            <person name="Submissions S."/>
        </authorList>
    </citation>
    <scope>NUCLEOTIDE SEQUENCE [LARGE SCALE GENOMIC DNA]</scope>
    <source>
        <strain evidence="11">CGMCC 1.3431</strain>
    </source>
</reference>
<evidence type="ECO:0000256" key="7">
    <source>
        <dbReference type="ARBA" id="ARBA00023136"/>
    </source>
</evidence>
<feature type="transmembrane region" description="Helical" evidence="8">
    <location>
        <begin position="101"/>
        <end position="122"/>
    </location>
</feature>
<dbReference type="PANTHER" id="PTHR33908:SF11">
    <property type="entry name" value="MEMBRANE PROTEIN"/>
    <property type="match status" value="1"/>
</dbReference>
<dbReference type="InterPro" id="IPR050297">
    <property type="entry name" value="LipidA_mod_glycosyltrf_83"/>
</dbReference>
<gene>
    <name evidence="10" type="ORF">SAMN02927928_2293</name>
</gene>
<keyword evidence="11" id="KW-1185">Reference proteome</keyword>
<evidence type="ECO:0000313" key="11">
    <source>
        <dbReference type="Proteomes" id="UP000199150"/>
    </source>
</evidence>
<keyword evidence="7 8" id="KW-0472">Membrane</keyword>
<evidence type="ECO:0000256" key="8">
    <source>
        <dbReference type="SAM" id="Phobius"/>
    </source>
</evidence>
<organism evidence="10 11">
    <name type="scientific">Asticcacaulis taihuensis</name>
    <dbReference type="NCBI Taxonomy" id="260084"/>
    <lineage>
        <taxon>Bacteria</taxon>
        <taxon>Pseudomonadati</taxon>
        <taxon>Pseudomonadota</taxon>
        <taxon>Alphaproteobacteria</taxon>
        <taxon>Caulobacterales</taxon>
        <taxon>Caulobacteraceae</taxon>
        <taxon>Asticcacaulis</taxon>
    </lineage>
</organism>
<keyword evidence="4 10" id="KW-0808">Transferase</keyword>
<keyword evidence="2" id="KW-1003">Cell membrane</keyword>
<evidence type="ECO:0000313" key="10">
    <source>
        <dbReference type="EMBL" id="SCW62290.1"/>
    </source>
</evidence>
<comment type="subcellular location">
    <subcellularLocation>
        <location evidence="1">Cell membrane</location>
        <topology evidence="1">Multi-pass membrane protein</topology>
    </subcellularLocation>
</comment>
<dbReference type="PANTHER" id="PTHR33908">
    <property type="entry name" value="MANNOSYLTRANSFERASE YKCB-RELATED"/>
    <property type="match status" value="1"/>
</dbReference>
<dbReference type="GO" id="GO:0009103">
    <property type="term" value="P:lipopolysaccharide biosynthetic process"/>
    <property type="evidence" value="ECO:0007669"/>
    <property type="project" value="UniProtKB-ARBA"/>
</dbReference>
<accession>A0A1G4RZK7</accession>
<protein>
    <submittedName>
        <fullName evidence="10">Dolichyl-phosphate-mannose-protein mannosyltransferase</fullName>
    </submittedName>
</protein>
<feature type="transmembrane region" description="Helical" evidence="8">
    <location>
        <begin position="193"/>
        <end position="211"/>
    </location>
</feature>
<evidence type="ECO:0000256" key="5">
    <source>
        <dbReference type="ARBA" id="ARBA00022692"/>
    </source>
</evidence>
<dbReference type="AlphaFoldDB" id="A0A1G4RZK7"/>
<feature type="domain" description="Glycosyltransferase RgtA/B/C/D-like" evidence="9">
    <location>
        <begin position="52"/>
        <end position="211"/>
    </location>
</feature>
<evidence type="ECO:0000256" key="4">
    <source>
        <dbReference type="ARBA" id="ARBA00022679"/>
    </source>
</evidence>
<dbReference type="EMBL" id="FMTS01000003">
    <property type="protein sequence ID" value="SCW62290.1"/>
    <property type="molecule type" value="Genomic_DNA"/>
</dbReference>
<dbReference type="GO" id="GO:0005886">
    <property type="term" value="C:plasma membrane"/>
    <property type="evidence" value="ECO:0007669"/>
    <property type="project" value="UniProtKB-SubCell"/>
</dbReference>
<keyword evidence="6 8" id="KW-1133">Transmembrane helix</keyword>
<keyword evidence="3 10" id="KW-0328">Glycosyltransferase</keyword>
<keyword evidence="5 8" id="KW-0812">Transmembrane</keyword>
<dbReference type="Proteomes" id="UP000199150">
    <property type="component" value="Unassembled WGS sequence"/>
</dbReference>
<feature type="transmembrane region" description="Helical" evidence="8">
    <location>
        <begin position="327"/>
        <end position="348"/>
    </location>
</feature>
<dbReference type="STRING" id="260084.SAMN02927928_2293"/>
<evidence type="ECO:0000256" key="2">
    <source>
        <dbReference type="ARBA" id="ARBA00022475"/>
    </source>
</evidence>
<proteinExistence type="predicted"/>
<evidence type="ECO:0000256" key="3">
    <source>
        <dbReference type="ARBA" id="ARBA00022676"/>
    </source>
</evidence>
<dbReference type="GO" id="GO:0016763">
    <property type="term" value="F:pentosyltransferase activity"/>
    <property type="evidence" value="ECO:0007669"/>
    <property type="project" value="TreeGrafter"/>
</dbReference>
<dbReference type="Pfam" id="PF13231">
    <property type="entry name" value="PMT_2"/>
    <property type="match status" value="1"/>
</dbReference>
<feature type="transmembrane region" description="Helical" evidence="8">
    <location>
        <begin position="271"/>
        <end position="291"/>
    </location>
</feature>
<dbReference type="OrthoDB" id="9811222at2"/>
<evidence type="ECO:0000259" key="9">
    <source>
        <dbReference type="Pfam" id="PF13231"/>
    </source>
</evidence>